<feature type="region of interest" description="Disordered" evidence="1">
    <location>
        <begin position="1"/>
        <end position="113"/>
    </location>
</feature>
<name>A0A914ZIY0_PARUN</name>
<feature type="compositionally biased region" description="Low complexity" evidence="1">
    <location>
        <begin position="1"/>
        <end position="12"/>
    </location>
</feature>
<accession>A0A914ZIY0</accession>
<reference evidence="3" key="1">
    <citation type="submission" date="2022-11" db="UniProtKB">
        <authorList>
            <consortium name="WormBaseParasite"/>
        </authorList>
    </citation>
    <scope>IDENTIFICATION</scope>
</reference>
<evidence type="ECO:0000256" key="1">
    <source>
        <dbReference type="SAM" id="MobiDB-lite"/>
    </source>
</evidence>
<feature type="compositionally biased region" description="Polar residues" evidence="1">
    <location>
        <begin position="44"/>
        <end position="67"/>
    </location>
</feature>
<dbReference type="AlphaFoldDB" id="A0A914ZIY0"/>
<dbReference type="Proteomes" id="UP000887569">
    <property type="component" value="Unplaced"/>
</dbReference>
<sequence>KNNSVKMEPTEVVTEEVKKDAVTSSTSNLEMAPNLEVAPHLENGSLNHAASSPSIASVTSAHSSISNVPQRPPVPVPRAPPRGAPQKAPTTSLTVSVGHRADSAKQRSLSPLR</sequence>
<protein>
    <submittedName>
        <fullName evidence="3">Achaete scute target 1</fullName>
    </submittedName>
</protein>
<keyword evidence="2" id="KW-1185">Reference proteome</keyword>
<proteinExistence type="predicted"/>
<dbReference type="WBParaSite" id="PgB05_g059_t08">
    <property type="protein sequence ID" value="PgB05_g059_t08"/>
    <property type="gene ID" value="PgB05_g059"/>
</dbReference>
<evidence type="ECO:0000313" key="2">
    <source>
        <dbReference type="Proteomes" id="UP000887569"/>
    </source>
</evidence>
<evidence type="ECO:0000313" key="3">
    <source>
        <dbReference type="WBParaSite" id="PgB05_g059_t08"/>
    </source>
</evidence>
<feature type="compositionally biased region" description="Pro residues" evidence="1">
    <location>
        <begin position="70"/>
        <end position="83"/>
    </location>
</feature>
<organism evidence="2 3">
    <name type="scientific">Parascaris univalens</name>
    <name type="common">Nematode worm</name>
    <dbReference type="NCBI Taxonomy" id="6257"/>
    <lineage>
        <taxon>Eukaryota</taxon>
        <taxon>Metazoa</taxon>
        <taxon>Ecdysozoa</taxon>
        <taxon>Nematoda</taxon>
        <taxon>Chromadorea</taxon>
        <taxon>Rhabditida</taxon>
        <taxon>Spirurina</taxon>
        <taxon>Ascaridomorpha</taxon>
        <taxon>Ascaridoidea</taxon>
        <taxon>Ascarididae</taxon>
        <taxon>Parascaris</taxon>
    </lineage>
</organism>